<dbReference type="KEGG" id="pbro:HOP40_21195"/>
<keyword evidence="5" id="KW-1185">Reference proteome</keyword>
<accession>A0A6M6JN04</accession>
<dbReference type="Pfam" id="PF17940">
    <property type="entry name" value="TetR_C_31"/>
    <property type="match status" value="1"/>
</dbReference>
<dbReference type="InterPro" id="IPR001647">
    <property type="entry name" value="HTH_TetR"/>
</dbReference>
<name>A0A6M6JN04_9PSEU</name>
<evidence type="ECO:0000256" key="2">
    <source>
        <dbReference type="PROSITE-ProRule" id="PRU00335"/>
    </source>
</evidence>
<dbReference type="PRINTS" id="PR00455">
    <property type="entry name" value="HTHTETR"/>
</dbReference>
<evidence type="ECO:0000313" key="4">
    <source>
        <dbReference type="EMBL" id="QJY48002.1"/>
    </source>
</evidence>
<dbReference type="RefSeq" id="WP_172161226.1">
    <property type="nucleotide sequence ID" value="NZ_CP053564.1"/>
</dbReference>
<sequence length="200" mass="21484">MTSSASGHPSGVAYGEGKLALLDAAIAVVADGGLRKLTWRAVAQRAGVTHGLVAHHFGSRDALITAALELAVQRSIDASRLVPGSDRLEDFAANLVDMAVTDADAQAFQYELILEARRNPELRPHVRSLLETYRRNARTALVELGLPDDQPLADLVYAALDGLVFGVYSEDDPARAHAALGRLRELLGLLARQGWTPDSR</sequence>
<dbReference type="Proteomes" id="UP000505377">
    <property type="component" value="Chromosome"/>
</dbReference>
<dbReference type="PROSITE" id="PS50977">
    <property type="entry name" value="HTH_TETR_2"/>
    <property type="match status" value="1"/>
</dbReference>
<dbReference type="InterPro" id="IPR041583">
    <property type="entry name" value="TetR_C_31"/>
</dbReference>
<evidence type="ECO:0000256" key="1">
    <source>
        <dbReference type="ARBA" id="ARBA00023125"/>
    </source>
</evidence>
<dbReference type="SUPFAM" id="SSF48498">
    <property type="entry name" value="Tetracyclin repressor-like, C-terminal domain"/>
    <property type="match status" value="1"/>
</dbReference>
<dbReference type="InterPro" id="IPR050109">
    <property type="entry name" value="HTH-type_TetR-like_transc_reg"/>
</dbReference>
<gene>
    <name evidence="4" type="ORF">HOP40_21195</name>
</gene>
<dbReference type="SUPFAM" id="SSF46689">
    <property type="entry name" value="Homeodomain-like"/>
    <property type="match status" value="1"/>
</dbReference>
<keyword evidence="1 2" id="KW-0238">DNA-binding</keyword>
<dbReference type="GO" id="GO:0003700">
    <property type="term" value="F:DNA-binding transcription factor activity"/>
    <property type="evidence" value="ECO:0007669"/>
    <property type="project" value="TreeGrafter"/>
</dbReference>
<protein>
    <submittedName>
        <fullName evidence="4">TetR/AcrR family transcriptional regulator</fullName>
    </submittedName>
</protein>
<evidence type="ECO:0000259" key="3">
    <source>
        <dbReference type="PROSITE" id="PS50977"/>
    </source>
</evidence>
<reference evidence="4 5" key="1">
    <citation type="submission" date="2020-05" db="EMBL/GenBank/DDBJ databases">
        <authorList>
            <person name="Mo P."/>
        </authorList>
    </citation>
    <scope>NUCLEOTIDE SEQUENCE [LARGE SCALE GENOMIC DNA]</scope>
    <source>
        <strain evidence="4 5">Gen01</strain>
    </source>
</reference>
<dbReference type="Pfam" id="PF00440">
    <property type="entry name" value="TetR_N"/>
    <property type="match status" value="1"/>
</dbReference>
<dbReference type="AlphaFoldDB" id="A0A6M6JN04"/>
<dbReference type="PANTHER" id="PTHR30055:SF226">
    <property type="entry name" value="HTH-TYPE TRANSCRIPTIONAL REGULATOR PKSA"/>
    <property type="match status" value="1"/>
</dbReference>
<dbReference type="EMBL" id="CP053564">
    <property type="protein sequence ID" value="QJY48002.1"/>
    <property type="molecule type" value="Genomic_DNA"/>
</dbReference>
<organism evidence="4 5">
    <name type="scientific">Pseudonocardia broussonetiae</name>
    <dbReference type="NCBI Taxonomy" id="2736640"/>
    <lineage>
        <taxon>Bacteria</taxon>
        <taxon>Bacillati</taxon>
        <taxon>Actinomycetota</taxon>
        <taxon>Actinomycetes</taxon>
        <taxon>Pseudonocardiales</taxon>
        <taxon>Pseudonocardiaceae</taxon>
        <taxon>Pseudonocardia</taxon>
    </lineage>
</organism>
<dbReference type="InterPro" id="IPR036271">
    <property type="entry name" value="Tet_transcr_reg_TetR-rel_C_sf"/>
</dbReference>
<dbReference type="Gene3D" id="1.10.357.10">
    <property type="entry name" value="Tetracycline Repressor, domain 2"/>
    <property type="match status" value="1"/>
</dbReference>
<dbReference type="PANTHER" id="PTHR30055">
    <property type="entry name" value="HTH-TYPE TRANSCRIPTIONAL REGULATOR RUTR"/>
    <property type="match status" value="1"/>
</dbReference>
<dbReference type="GO" id="GO:0000976">
    <property type="term" value="F:transcription cis-regulatory region binding"/>
    <property type="evidence" value="ECO:0007669"/>
    <property type="project" value="TreeGrafter"/>
</dbReference>
<feature type="DNA-binding region" description="H-T-H motif" evidence="2">
    <location>
        <begin position="38"/>
        <end position="57"/>
    </location>
</feature>
<proteinExistence type="predicted"/>
<evidence type="ECO:0000313" key="5">
    <source>
        <dbReference type="Proteomes" id="UP000505377"/>
    </source>
</evidence>
<dbReference type="InterPro" id="IPR009057">
    <property type="entry name" value="Homeodomain-like_sf"/>
</dbReference>
<feature type="domain" description="HTH tetR-type" evidence="3">
    <location>
        <begin position="15"/>
        <end position="75"/>
    </location>
</feature>